<feature type="transmembrane region" description="Helical" evidence="8">
    <location>
        <begin position="257"/>
        <end position="278"/>
    </location>
</feature>
<name>A0ABS9ETM1_9BACT</name>
<feature type="transmembrane region" description="Helical" evidence="8">
    <location>
        <begin position="285"/>
        <end position="305"/>
    </location>
</feature>
<dbReference type="PANTHER" id="PTHR30294:SF29">
    <property type="entry name" value="MULTIDRUG ABC TRANSPORTER PERMEASE YBHS-RELATED"/>
    <property type="match status" value="1"/>
</dbReference>
<dbReference type="InterPro" id="IPR051449">
    <property type="entry name" value="ABC-2_transporter_component"/>
</dbReference>
<evidence type="ECO:0000256" key="5">
    <source>
        <dbReference type="ARBA" id="ARBA00022692"/>
    </source>
</evidence>
<keyword evidence="4" id="KW-1003">Cell membrane</keyword>
<dbReference type="EMBL" id="JAKGUD010000016">
    <property type="protein sequence ID" value="MCF4143447.1"/>
    <property type="molecule type" value="Genomic_DNA"/>
</dbReference>
<sequence length="367" mass="40784">MWKRLERMLVKEGLQIVRDKRMRLLVFAMPVMMMLVMSFAMTTDLRQAKLVVLDLDRTPSSRKAIRSFVAGRHFSLGWYVSSPKELKNLMDRGDTRAALWIPRGFEADILSRRGASIQILLDGTYSLDSGTILSAASAVVRRLNEELLPPGSMGEAVDLRLRNWFNPNLDSERYYVPGLIAMMLTLQSLLVAGVSIVREKEIGTIEQIMVTPIRGIEFILGKTLPYMAMAYLIMTAMLAIASVVFDVPFKGSLPLLYALTAIFLAGNLGCALLISVSATTQQQALLTAFFFLMPAILLSGFVFPVRNMPLPVQWLTALNPLRWYLEIMQAILSKGVGLSDLIPQISAQTALALVSLTAAAKRFHKTL</sequence>
<evidence type="ECO:0000256" key="6">
    <source>
        <dbReference type="ARBA" id="ARBA00022989"/>
    </source>
</evidence>
<feature type="transmembrane region" description="Helical" evidence="8">
    <location>
        <begin position="174"/>
        <end position="197"/>
    </location>
</feature>
<dbReference type="InterPro" id="IPR047817">
    <property type="entry name" value="ABC2_TM_bact-type"/>
</dbReference>
<keyword evidence="7 8" id="KW-0472">Membrane</keyword>
<dbReference type="RefSeq" id="WP_236100148.1">
    <property type="nucleotide sequence ID" value="NZ_JAKGUD010000016.1"/>
</dbReference>
<keyword evidence="3" id="KW-0813">Transport</keyword>
<keyword evidence="11" id="KW-1185">Reference proteome</keyword>
<evidence type="ECO:0000256" key="2">
    <source>
        <dbReference type="ARBA" id="ARBA00007783"/>
    </source>
</evidence>
<dbReference type="InterPro" id="IPR013525">
    <property type="entry name" value="ABC2_TM"/>
</dbReference>
<evidence type="ECO:0000259" key="9">
    <source>
        <dbReference type="PROSITE" id="PS51012"/>
    </source>
</evidence>
<comment type="similarity">
    <text evidence="2">Belongs to the ABC-2 integral membrane protein family.</text>
</comment>
<dbReference type="Pfam" id="PF12698">
    <property type="entry name" value="ABC2_membrane_3"/>
    <property type="match status" value="1"/>
</dbReference>
<feature type="domain" description="ABC transmembrane type-2" evidence="9">
    <location>
        <begin position="137"/>
        <end position="366"/>
    </location>
</feature>
<protein>
    <submittedName>
        <fullName evidence="10">ABC transporter permease</fullName>
    </submittedName>
</protein>
<evidence type="ECO:0000256" key="1">
    <source>
        <dbReference type="ARBA" id="ARBA00004651"/>
    </source>
</evidence>
<accession>A0ABS9ETM1</accession>
<reference evidence="10 11" key="1">
    <citation type="submission" date="2022-01" db="EMBL/GenBank/DDBJ databases">
        <title>Dethiosulfovibrio faecalis sp. nov., a novel proteolytic, non-sulfur-reducing bacterium isolated from a marine aquaculture solid waste bioreactor.</title>
        <authorList>
            <person name="Grabowski S."/>
            <person name="Apolinario E."/>
            <person name="Schneider N."/>
            <person name="Marshall C.W."/>
            <person name="Sowers K.R."/>
        </authorList>
    </citation>
    <scope>NUCLEOTIDE SEQUENCE [LARGE SCALE GENOMIC DNA]</scope>
    <source>
        <strain evidence="10 11">DSM 12537</strain>
    </source>
</reference>
<dbReference type="Gene3D" id="3.40.1710.10">
    <property type="entry name" value="abc type-2 transporter like domain"/>
    <property type="match status" value="1"/>
</dbReference>
<dbReference type="PANTHER" id="PTHR30294">
    <property type="entry name" value="MEMBRANE COMPONENT OF ABC TRANSPORTER YHHJ-RELATED"/>
    <property type="match status" value="1"/>
</dbReference>
<keyword evidence="5 8" id="KW-0812">Transmembrane</keyword>
<evidence type="ECO:0000256" key="3">
    <source>
        <dbReference type="ARBA" id="ARBA00022448"/>
    </source>
</evidence>
<keyword evidence="6 8" id="KW-1133">Transmembrane helix</keyword>
<dbReference type="PROSITE" id="PS51012">
    <property type="entry name" value="ABC_TM2"/>
    <property type="match status" value="1"/>
</dbReference>
<evidence type="ECO:0000313" key="11">
    <source>
        <dbReference type="Proteomes" id="UP001200430"/>
    </source>
</evidence>
<evidence type="ECO:0000313" key="10">
    <source>
        <dbReference type="EMBL" id="MCF4143447.1"/>
    </source>
</evidence>
<feature type="transmembrane region" description="Helical" evidence="8">
    <location>
        <begin position="224"/>
        <end position="245"/>
    </location>
</feature>
<comment type="caution">
    <text evidence="10">The sequence shown here is derived from an EMBL/GenBank/DDBJ whole genome shotgun (WGS) entry which is preliminary data.</text>
</comment>
<comment type="subcellular location">
    <subcellularLocation>
        <location evidence="1">Cell membrane</location>
        <topology evidence="1">Multi-pass membrane protein</topology>
    </subcellularLocation>
</comment>
<evidence type="ECO:0000256" key="4">
    <source>
        <dbReference type="ARBA" id="ARBA00022475"/>
    </source>
</evidence>
<feature type="transmembrane region" description="Helical" evidence="8">
    <location>
        <begin position="21"/>
        <end position="41"/>
    </location>
</feature>
<organism evidence="10 11">
    <name type="scientific">Dethiosulfovibrio marinus</name>
    <dbReference type="NCBI Taxonomy" id="133532"/>
    <lineage>
        <taxon>Bacteria</taxon>
        <taxon>Thermotogati</taxon>
        <taxon>Synergistota</taxon>
        <taxon>Synergistia</taxon>
        <taxon>Synergistales</taxon>
        <taxon>Dethiosulfovibrionaceae</taxon>
        <taxon>Dethiosulfovibrio</taxon>
    </lineage>
</organism>
<evidence type="ECO:0000256" key="7">
    <source>
        <dbReference type="ARBA" id="ARBA00023136"/>
    </source>
</evidence>
<evidence type="ECO:0000256" key="8">
    <source>
        <dbReference type="SAM" id="Phobius"/>
    </source>
</evidence>
<dbReference type="Proteomes" id="UP001200430">
    <property type="component" value="Unassembled WGS sequence"/>
</dbReference>
<proteinExistence type="inferred from homology"/>
<gene>
    <name evidence="10" type="ORF">L2W38_11555</name>
</gene>